<dbReference type="GO" id="GO:0003700">
    <property type="term" value="F:DNA-binding transcription factor activity"/>
    <property type="evidence" value="ECO:0007669"/>
    <property type="project" value="InterPro"/>
</dbReference>
<name>A0A0J5S5P4_9PAST</name>
<gene>
    <name evidence="5" type="ORF">RO21_02325</name>
</gene>
<keyword evidence="1" id="KW-0805">Transcription regulation</keyword>
<protein>
    <recommendedName>
        <fullName evidence="4">HTH merR-type domain-containing protein</fullName>
    </recommendedName>
</protein>
<dbReference type="PROSITE" id="PS50937">
    <property type="entry name" value="HTH_MERR_2"/>
    <property type="match status" value="1"/>
</dbReference>
<evidence type="ECO:0000313" key="6">
    <source>
        <dbReference type="Proteomes" id="UP000036270"/>
    </source>
</evidence>
<keyword evidence="6" id="KW-1185">Reference proteome</keyword>
<dbReference type="SUPFAM" id="SSF46955">
    <property type="entry name" value="Putative DNA-binding domain"/>
    <property type="match status" value="1"/>
</dbReference>
<dbReference type="Gene3D" id="1.10.1660.10">
    <property type="match status" value="1"/>
</dbReference>
<dbReference type="PANTHER" id="PTHR30204">
    <property type="entry name" value="REDOX-CYCLING DRUG-SENSING TRANSCRIPTIONAL ACTIVATOR SOXR"/>
    <property type="match status" value="1"/>
</dbReference>
<dbReference type="STRING" id="67855.RO21_02325"/>
<evidence type="ECO:0000256" key="3">
    <source>
        <dbReference type="ARBA" id="ARBA00023163"/>
    </source>
</evidence>
<keyword evidence="3" id="KW-0804">Transcription</keyword>
<dbReference type="InterPro" id="IPR009061">
    <property type="entry name" value="DNA-bd_dom_put_sf"/>
</dbReference>
<dbReference type="GO" id="GO:0003677">
    <property type="term" value="F:DNA binding"/>
    <property type="evidence" value="ECO:0007669"/>
    <property type="project" value="UniProtKB-KW"/>
</dbReference>
<evidence type="ECO:0000256" key="1">
    <source>
        <dbReference type="ARBA" id="ARBA00023015"/>
    </source>
</evidence>
<dbReference type="InterPro" id="IPR047057">
    <property type="entry name" value="MerR_fam"/>
</dbReference>
<dbReference type="InterPro" id="IPR000551">
    <property type="entry name" value="MerR-type_HTH_dom"/>
</dbReference>
<evidence type="ECO:0000313" key="5">
    <source>
        <dbReference type="EMBL" id="KMK52167.1"/>
    </source>
</evidence>
<keyword evidence="2" id="KW-0238">DNA-binding</keyword>
<feature type="domain" description="HTH merR-type" evidence="4">
    <location>
        <begin position="1"/>
        <end position="73"/>
    </location>
</feature>
<dbReference type="PATRIC" id="fig|67855.3.peg.209"/>
<dbReference type="AlphaFoldDB" id="A0A0J5S5P4"/>
<dbReference type="PROSITE" id="PS00552">
    <property type="entry name" value="HTH_MERR_1"/>
    <property type="match status" value="1"/>
</dbReference>
<dbReference type="Proteomes" id="UP000036270">
    <property type="component" value="Unassembled WGS sequence"/>
</dbReference>
<dbReference type="Pfam" id="PF13411">
    <property type="entry name" value="MerR_1"/>
    <property type="match status" value="1"/>
</dbReference>
<dbReference type="SMART" id="SM00422">
    <property type="entry name" value="HTH_MERR"/>
    <property type="match status" value="1"/>
</dbReference>
<dbReference type="EMBL" id="JWIZ01000012">
    <property type="protein sequence ID" value="KMK52167.1"/>
    <property type="molecule type" value="Genomic_DNA"/>
</dbReference>
<proteinExistence type="predicted"/>
<evidence type="ECO:0000256" key="2">
    <source>
        <dbReference type="ARBA" id="ARBA00023125"/>
    </source>
</evidence>
<sequence>MLTFFKKGQLSRITGIHLETIRYYEKIGLLTAPQRAENGYRLFTQAHINELNFIKTCRSLGFSIEEIRQLKALQNVEQSHCADAIVAQHIHTIEQKIQQLTEMKQRLLAISDCQPNEKCKVMAFLKQAET</sequence>
<dbReference type="PANTHER" id="PTHR30204:SF94">
    <property type="entry name" value="HEAVY METAL-DEPENDENT TRANSCRIPTIONAL REGULATOR HI_0293-RELATED"/>
    <property type="match status" value="1"/>
</dbReference>
<accession>A0A0J5S5P4</accession>
<organism evidence="5 6">
    <name type="scientific">Muribacter muris</name>
    <dbReference type="NCBI Taxonomy" id="67855"/>
    <lineage>
        <taxon>Bacteria</taxon>
        <taxon>Pseudomonadati</taxon>
        <taxon>Pseudomonadota</taxon>
        <taxon>Gammaproteobacteria</taxon>
        <taxon>Pasteurellales</taxon>
        <taxon>Pasteurellaceae</taxon>
        <taxon>Muribacter</taxon>
    </lineage>
</organism>
<evidence type="ECO:0000259" key="4">
    <source>
        <dbReference type="PROSITE" id="PS50937"/>
    </source>
</evidence>
<reference evidence="5 6" key="1">
    <citation type="submission" date="2014-12" db="EMBL/GenBank/DDBJ databases">
        <title>Reclassification of Actinobacillus muris as Muribacter muris.</title>
        <authorList>
            <person name="Christensen H."/>
            <person name="Nicklas W."/>
            <person name="Bisgaard M."/>
        </authorList>
    </citation>
    <scope>NUCLEOTIDE SEQUENCE [LARGE SCALE GENOMIC DNA]</scope>
    <source>
        <strain evidence="5 6">Ackerman80-443D</strain>
    </source>
</reference>
<dbReference type="RefSeq" id="WP_047976194.1">
    <property type="nucleotide sequence ID" value="NZ_JWIZ01000012.1"/>
</dbReference>
<dbReference type="PRINTS" id="PR00040">
    <property type="entry name" value="HTHMERR"/>
</dbReference>
<comment type="caution">
    <text evidence="5">The sequence shown here is derived from an EMBL/GenBank/DDBJ whole genome shotgun (WGS) entry which is preliminary data.</text>
</comment>